<dbReference type="Proteomes" id="UP001243989">
    <property type="component" value="Unassembled WGS sequence"/>
</dbReference>
<dbReference type="GeneID" id="85476909"/>
<dbReference type="RefSeq" id="XP_060450024.1">
    <property type="nucleotide sequence ID" value="XM_060592047.1"/>
</dbReference>
<comment type="caution">
    <text evidence="2">The sequence shown here is derived from an EMBL/GenBank/DDBJ whole genome shotgun (WGS) entry which is preliminary data.</text>
</comment>
<evidence type="ECO:0000256" key="1">
    <source>
        <dbReference type="SAM" id="MobiDB-lite"/>
    </source>
</evidence>
<gene>
    <name evidence="2" type="ORF">BDP81DRAFT_446315</name>
</gene>
<protein>
    <submittedName>
        <fullName evidence="2">Uncharacterized protein</fullName>
    </submittedName>
</protein>
<accession>A0AAJ0A3I5</accession>
<dbReference type="EMBL" id="JAHMHQ010000003">
    <property type="protein sequence ID" value="KAK1641417.1"/>
    <property type="molecule type" value="Genomic_DNA"/>
</dbReference>
<organism evidence="2 3">
    <name type="scientific">Colletotrichum phormii</name>
    <dbReference type="NCBI Taxonomy" id="359342"/>
    <lineage>
        <taxon>Eukaryota</taxon>
        <taxon>Fungi</taxon>
        <taxon>Dikarya</taxon>
        <taxon>Ascomycota</taxon>
        <taxon>Pezizomycotina</taxon>
        <taxon>Sordariomycetes</taxon>
        <taxon>Hypocreomycetidae</taxon>
        <taxon>Glomerellales</taxon>
        <taxon>Glomerellaceae</taxon>
        <taxon>Colletotrichum</taxon>
        <taxon>Colletotrichum acutatum species complex</taxon>
    </lineage>
</organism>
<feature type="compositionally biased region" description="Basic and acidic residues" evidence="1">
    <location>
        <begin position="280"/>
        <end position="293"/>
    </location>
</feature>
<proteinExistence type="predicted"/>
<feature type="region of interest" description="Disordered" evidence="1">
    <location>
        <begin position="271"/>
        <end position="293"/>
    </location>
</feature>
<name>A0AAJ0A3I5_9PEZI</name>
<keyword evidence="3" id="KW-1185">Reference proteome</keyword>
<sequence length="293" mass="33674">MSRTALCFDDGNQPHLLDTSQHDDPANNLCVEIVRSLSGDIDGDNQELLVKVLSKPTTNLKLPVPDTQEHAIVKIFDPMFYPEYFPAEEGPWKVTSRADMRLSREAGAYKELHDNNLTGYPHLAPQYYGSELLAGVVEPVYKGVWHEYVEPENVLVTMGNKSAILETPRVALIAYDISTIDSKCKKTMNRWERFPHPPHPAKCFDLAKLYGFGGWWPLEWGEAVEKGEEPPFKTWLLKMFGPLDSEKYSYLRLYRRQWLVREKQIKQELERRAKRQVVGAKREAAKDKPEAKS</sequence>
<evidence type="ECO:0000313" key="3">
    <source>
        <dbReference type="Proteomes" id="UP001243989"/>
    </source>
</evidence>
<dbReference type="AlphaFoldDB" id="A0AAJ0A3I5"/>
<evidence type="ECO:0000313" key="2">
    <source>
        <dbReference type="EMBL" id="KAK1641417.1"/>
    </source>
</evidence>
<reference evidence="2" key="1">
    <citation type="submission" date="2021-06" db="EMBL/GenBank/DDBJ databases">
        <title>Comparative genomics, transcriptomics and evolutionary studies reveal genomic signatures of adaptation to plant cell wall in hemibiotrophic fungi.</title>
        <authorList>
            <consortium name="DOE Joint Genome Institute"/>
            <person name="Baroncelli R."/>
            <person name="Diaz J.F."/>
            <person name="Benocci T."/>
            <person name="Peng M."/>
            <person name="Battaglia E."/>
            <person name="Haridas S."/>
            <person name="Andreopoulos W."/>
            <person name="Labutti K."/>
            <person name="Pangilinan J."/>
            <person name="Floch G.L."/>
            <person name="Makela M.R."/>
            <person name="Henrissat B."/>
            <person name="Grigoriev I.V."/>
            <person name="Crouch J.A."/>
            <person name="De Vries R.P."/>
            <person name="Sukno S.A."/>
            <person name="Thon M.R."/>
        </authorList>
    </citation>
    <scope>NUCLEOTIDE SEQUENCE</scope>
    <source>
        <strain evidence="2">CBS 102054</strain>
    </source>
</reference>